<evidence type="ECO:0000313" key="1">
    <source>
        <dbReference type="EMBL" id="UVC12949.1"/>
    </source>
</evidence>
<proteinExistence type="predicted"/>
<sequence length="189" mass="21134">MLSDVEIIYRSALYPRMVTSGVVAPERAIADFTSEDDEDGRRVYTISVGRGSLLPGWPEVHDYGCRTAIESNVERALIKQAPLKRPGDTVHYLGSFKLDVSAVLGAPQKFLELAVLHHPRPNLEEHCNIVMRRNAIEARRIEVSAERTSILVHLRLSLYEPEAHICACDDDLIDTFGNVTLTLEQVEPS</sequence>
<gene>
    <name evidence="1" type="ORF">IHQ72_19495</name>
</gene>
<dbReference type="EMBL" id="CP062229">
    <property type="protein sequence ID" value="UVC12949.1"/>
    <property type="molecule type" value="Genomic_DNA"/>
</dbReference>
<name>A0ABY5QPU3_9HYPH</name>
<organism evidence="1 2">
    <name type="scientific">Mesorhizobium onobrychidis</name>
    <dbReference type="NCBI Taxonomy" id="2775404"/>
    <lineage>
        <taxon>Bacteria</taxon>
        <taxon>Pseudomonadati</taxon>
        <taxon>Pseudomonadota</taxon>
        <taxon>Alphaproteobacteria</taxon>
        <taxon>Hyphomicrobiales</taxon>
        <taxon>Phyllobacteriaceae</taxon>
        <taxon>Mesorhizobium</taxon>
    </lineage>
</organism>
<protein>
    <submittedName>
        <fullName evidence="1">Uncharacterized protein</fullName>
    </submittedName>
</protein>
<dbReference type="RefSeq" id="WP_258116644.1">
    <property type="nucleotide sequence ID" value="NZ_CP062229.1"/>
</dbReference>
<dbReference type="Proteomes" id="UP001058098">
    <property type="component" value="Chromosome"/>
</dbReference>
<accession>A0ABY5QPU3</accession>
<evidence type="ECO:0000313" key="2">
    <source>
        <dbReference type="Proteomes" id="UP001058098"/>
    </source>
</evidence>
<reference evidence="1" key="1">
    <citation type="submission" date="2020-09" db="EMBL/GenBank/DDBJ databases">
        <title>Rhizobia associated with sainfoin plants.</title>
        <authorList>
            <person name="Asharfi S."/>
            <person name="Kuzmanovic N."/>
            <person name="Bunk B."/>
            <person name="Sproeer C."/>
            <person name="Becker M."/>
            <person name="Thuenen T."/>
        </authorList>
    </citation>
    <scope>NUCLEOTIDE SEQUENCE</scope>
    <source>
        <strain evidence="1">OM4</strain>
    </source>
</reference>
<keyword evidence="2" id="KW-1185">Reference proteome</keyword>